<dbReference type="AlphaFoldDB" id="A0A1G9SYV2"/>
<proteinExistence type="predicted"/>
<reference evidence="2 3" key="1">
    <citation type="submission" date="2016-10" db="EMBL/GenBank/DDBJ databases">
        <authorList>
            <person name="de Groot N.N."/>
        </authorList>
    </citation>
    <scope>NUCLEOTIDE SEQUENCE [LARGE SCALE GENOMIC DNA]</scope>
    <source>
        <strain evidence="2 3">DSM 44149</strain>
    </source>
</reference>
<evidence type="ECO:0000313" key="3">
    <source>
        <dbReference type="Proteomes" id="UP000183376"/>
    </source>
</evidence>
<dbReference type="RefSeq" id="WP_030433263.1">
    <property type="nucleotide sequence ID" value="NZ_JOEF01000039.1"/>
</dbReference>
<feature type="transmembrane region" description="Helical" evidence="1">
    <location>
        <begin position="56"/>
        <end position="75"/>
    </location>
</feature>
<keyword evidence="1" id="KW-1133">Transmembrane helix</keyword>
<gene>
    <name evidence="2" type="ORF">SAMN04489726_1461</name>
</gene>
<keyword evidence="1" id="KW-0812">Transmembrane</keyword>
<dbReference type="EMBL" id="LT629701">
    <property type="protein sequence ID" value="SDM40618.1"/>
    <property type="molecule type" value="Genomic_DNA"/>
</dbReference>
<dbReference type="OrthoDB" id="3624913at2"/>
<dbReference type="STRING" id="211114.SAMN04489726_1461"/>
<keyword evidence="1" id="KW-0472">Membrane</keyword>
<organism evidence="2 3">
    <name type="scientific">Allokutzneria albata</name>
    <name type="common">Kibdelosporangium albatum</name>
    <dbReference type="NCBI Taxonomy" id="211114"/>
    <lineage>
        <taxon>Bacteria</taxon>
        <taxon>Bacillati</taxon>
        <taxon>Actinomycetota</taxon>
        <taxon>Actinomycetes</taxon>
        <taxon>Pseudonocardiales</taxon>
        <taxon>Pseudonocardiaceae</taxon>
        <taxon>Allokutzneria</taxon>
    </lineage>
</organism>
<feature type="transmembrane region" description="Helical" evidence="1">
    <location>
        <begin position="30"/>
        <end position="50"/>
    </location>
</feature>
<accession>A0A1G9SYV2</accession>
<dbReference type="Proteomes" id="UP000183376">
    <property type="component" value="Chromosome I"/>
</dbReference>
<evidence type="ECO:0000313" key="2">
    <source>
        <dbReference type="EMBL" id="SDM40618.1"/>
    </source>
</evidence>
<keyword evidence="3" id="KW-1185">Reference proteome</keyword>
<feature type="transmembrane region" description="Helical" evidence="1">
    <location>
        <begin position="6"/>
        <end position="23"/>
    </location>
</feature>
<feature type="transmembrane region" description="Helical" evidence="1">
    <location>
        <begin position="87"/>
        <end position="111"/>
    </location>
</feature>
<name>A0A1G9SYV2_ALLAB</name>
<sequence>MLTSLTAVFALAPVGCWLLLARTERQRWRVALGLAVLAGLSFPVLAGIAFAGIDRVVWLGYVPLTALVILFARRAEGWVAPRSRRALAGRIALGLFLGPVWLLVVVGWWIAETEPAPPSVAEVLPLPAGVAVVDARRTGCGSSYCGRTVVVVGPAGESTVDTMRRIREHLLGTKGFHDAGPNSVSKQHRLGFGGRDLSVDMSEQDGRILLQVGDGTNARG</sequence>
<protein>
    <submittedName>
        <fullName evidence="2">Uncharacterized protein</fullName>
    </submittedName>
</protein>
<evidence type="ECO:0000256" key="1">
    <source>
        <dbReference type="SAM" id="Phobius"/>
    </source>
</evidence>